<accession>A0A6P4ZB42</accession>
<feature type="domain" description="Amine oxidase" evidence="4">
    <location>
        <begin position="35"/>
        <end position="458"/>
    </location>
</feature>
<evidence type="ECO:0000313" key="6">
    <source>
        <dbReference type="RefSeq" id="XP_019628322.1"/>
    </source>
</evidence>
<dbReference type="Pfam" id="PF01593">
    <property type="entry name" value="Amino_oxidase"/>
    <property type="match status" value="1"/>
</dbReference>
<keyword evidence="5" id="KW-1185">Reference proteome</keyword>
<dbReference type="OrthoDB" id="5046242at2759"/>
<dbReference type="Gene3D" id="3.50.50.60">
    <property type="entry name" value="FAD/NAD(P)-binding domain"/>
    <property type="match status" value="1"/>
</dbReference>
<evidence type="ECO:0000259" key="4">
    <source>
        <dbReference type="Pfam" id="PF01593"/>
    </source>
</evidence>
<keyword evidence="3" id="KW-0732">Signal</keyword>
<evidence type="ECO:0000256" key="3">
    <source>
        <dbReference type="SAM" id="SignalP"/>
    </source>
</evidence>
<dbReference type="GeneID" id="109472893"/>
<evidence type="ECO:0000256" key="1">
    <source>
        <dbReference type="ARBA" id="ARBA00022630"/>
    </source>
</evidence>
<reference evidence="6" key="1">
    <citation type="submission" date="2025-08" db="UniProtKB">
        <authorList>
            <consortium name="RefSeq"/>
        </authorList>
    </citation>
    <scope>IDENTIFICATION</scope>
    <source>
        <tissue evidence="6">Gonad</tissue>
    </source>
</reference>
<dbReference type="InterPro" id="IPR002937">
    <property type="entry name" value="Amino_oxidase"/>
</dbReference>
<dbReference type="SUPFAM" id="SSF54373">
    <property type="entry name" value="FAD-linked reductases, C-terminal domain"/>
    <property type="match status" value="1"/>
</dbReference>
<dbReference type="PANTHER" id="PTHR10742:SF313">
    <property type="entry name" value="AMINE OXIDASE"/>
    <property type="match status" value="1"/>
</dbReference>
<dbReference type="KEGG" id="bbel:109472893"/>
<evidence type="ECO:0000256" key="2">
    <source>
        <dbReference type="ARBA" id="ARBA00022827"/>
    </source>
</evidence>
<keyword evidence="2" id="KW-0274">FAD</keyword>
<name>A0A6P4ZB42_BRABE</name>
<sequence length="528" mass="58263">MFSFWSRIWVPLLLMLTVCRGETVKTKVLVLGAGMAGISAARSLNQSGLTDFVILESAGRVGGRLWKVQFGGKTIDIGGNWIHGISDDNPVWAMVKSYNMTGTVTNWDNIKVRNGSGQDVTPQWHAVLASLDEPTEAAYDLAVERNATGQPDMPLRAALKLGGWNPGSSMEKAVEYANYDWNYGEEPDVSTLLRGELDPTYELFGEEEYFLTDPRGYVYIIEQMAESFLAGNDQRLKLNKTVTTIRWGDDGVTVTTKDGSTYTADFAVVTFSMGVLQSNAVEFVPGLPDWKREAISRVRMALYTTIYLKFPSKFWDDDEYIVYVGDRRGYYTVWQNMEAEGLFPAGTNIILVTLIGEEARRVEAQSDEATQAEIMAVLRVMYGPGIPDPGDILVPRWEQDPLFRGSFANWGVGIDDEVLRKLQAPVAGRLFFAGDGTGVHYGYLQGAFFEGARVAGAIGTCLRGGPCEEGYQPPRRGCTCPAADNFDRQATVDNGSCQYPTSGAGRIWRFSVSSYILVVAAFAFNDMV</sequence>
<dbReference type="InterPro" id="IPR050281">
    <property type="entry name" value="Flavin_monoamine_oxidase"/>
</dbReference>
<dbReference type="GO" id="GO:0016491">
    <property type="term" value="F:oxidoreductase activity"/>
    <property type="evidence" value="ECO:0007669"/>
    <property type="project" value="InterPro"/>
</dbReference>
<organism evidence="5 6">
    <name type="scientific">Branchiostoma belcheri</name>
    <name type="common">Amphioxus</name>
    <dbReference type="NCBI Taxonomy" id="7741"/>
    <lineage>
        <taxon>Eukaryota</taxon>
        <taxon>Metazoa</taxon>
        <taxon>Chordata</taxon>
        <taxon>Cephalochordata</taxon>
        <taxon>Leptocardii</taxon>
        <taxon>Amphioxiformes</taxon>
        <taxon>Branchiostomatidae</taxon>
        <taxon>Branchiostoma</taxon>
    </lineage>
</organism>
<dbReference type="AlphaFoldDB" id="A0A6P4ZB42"/>
<keyword evidence="1" id="KW-0285">Flavoprotein</keyword>
<feature type="signal peptide" evidence="3">
    <location>
        <begin position="1"/>
        <end position="21"/>
    </location>
</feature>
<dbReference type="SUPFAM" id="SSF51905">
    <property type="entry name" value="FAD/NAD(P)-binding domain"/>
    <property type="match status" value="1"/>
</dbReference>
<evidence type="ECO:0000313" key="5">
    <source>
        <dbReference type="Proteomes" id="UP000515135"/>
    </source>
</evidence>
<dbReference type="InterPro" id="IPR036188">
    <property type="entry name" value="FAD/NAD-bd_sf"/>
</dbReference>
<dbReference type="GO" id="GO:0006598">
    <property type="term" value="P:polyamine catabolic process"/>
    <property type="evidence" value="ECO:0007669"/>
    <property type="project" value="TreeGrafter"/>
</dbReference>
<feature type="chain" id="PRO_5028050402" evidence="3">
    <location>
        <begin position="22"/>
        <end position="528"/>
    </location>
</feature>
<dbReference type="Proteomes" id="UP000515135">
    <property type="component" value="Unplaced"/>
</dbReference>
<dbReference type="Gene3D" id="3.90.660.10">
    <property type="match status" value="1"/>
</dbReference>
<gene>
    <name evidence="6" type="primary">LOC109472893</name>
</gene>
<protein>
    <submittedName>
        <fullName evidence="6">Polyamine oxidase-like</fullName>
    </submittedName>
</protein>
<proteinExistence type="predicted"/>
<dbReference type="RefSeq" id="XP_019628322.1">
    <property type="nucleotide sequence ID" value="XM_019772763.1"/>
</dbReference>
<dbReference type="PANTHER" id="PTHR10742">
    <property type="entry name" value="FLAVIN MONOAMINE OXIDASE"/>
    <property type="match status" value="1"/>
</dbReference>